<evidence type="ECO:0000256" key="2">
    <source>
        <dbReference type="SAM" id="SignalP"/>
    </source>
</evidence>
<sequence length="191" mass="20727">RNGRTIMIRASVLLLLVLGRVAQTYRFFRTRPPGHPPPTFPQLPLMRPPTNANQEAEFLMPPPTDPNQEPRFGGGFFPSPIPIGASVPRTDGPLTTGPVPLALADPPTIIGSTTDVQTLPGGDLPPRADVKPLPITTYWPDTYPLFPEALDPLLPPPQPYPNGGVVATSTRRPTPRFFSDLPPPPPIPNYI</sequence>
<name>A0A131Z963_RHIAP</name>
<feature type="non-terminal residue" evidence="3">
    <location>
        <position position="1"/>
    </location>
</feature>
<proteinExistence type="predicted"/>
<feature type="signal peptide" evidence="2">
    <location>
        <begin position="1"/>
        <end position="24"/>
    </location>
</feature>
<keyword evidence="2" id="KW-0732">Signal</keyword>
<organism evidence="3">
    <name type="scientific">Rhipicephalus appendiculatus</name>
    <name type="common">Brown ear tick</name>
    <dbReference type="NCBI Taxonomy" id="34631"/>
    <lineage>
        <taxon>Eukaryota</taxon>
        <taxon>Metazoa</taxon>
        <taxon>Ecdysozoa</taxon>
        <taxon>Arthropoda</taxon>
        <taxon>Chelicerata</taxon>
        <taxon>Arachnida</taxon>
        <taxon>Acari</taxon>
        <taxon>Parasitiformes</taxon>
        <taxon>Ixodida</taxon>
        <taxon>Ixodoidea</taxon>
        <taxon>Ixodidae</taxon>
        <taxon>Rhipicephalinae</taxon>
        <taxon>Rhipicephalus</taxon>
        <taxon>Rhipicephalus</taxon>
    </lineage>
</organism>
<feature type="compositionally biased region" description="Pro residues" evidence="1">
    <location>
        <begin position="181"/>
        <end position="191"/>
    </location>
</feature>
<reference evidence="3" key="1">
    <citation type="journal article" date="2016" name="Ticks Tick Borne Dis.">
        <title>De novo assembly and annotation of the salivary gland transcriptome of Rhipicephalus appendiculatus male and female ticks during blood feeding.</title>
        <authorList>
            <person name="de Castro M.H."/>
            <person name="de Klerk D."/>
            <person name="Pienaar R."/>
            <person name="Latif A.A."/>
            <person name="Rees D.J."/>
            <person name="Mans B.J."/>
        </authorList>
    </citation>
    <scope>NUCLEOTIDE SEQUENCE</scope>
    <source>
        <tissue evidence="3">Salivary glands</tissue>
    </source>
</reference>
<feature type="chain" id="PRO_5007287113" evidence="2">
    <location>
        <begin position="25"/>
        <end position="191"/>
    </location>
</feature>
<evidence type="ECO:0000313" key="3">
    <source>
        <dbReference type="EMBL" id="JAP87893.1"/>
    </source>
</evidence>
<accession>A0A131Z963</accession>
<dbReference type="EMBL" id="GEDV01000664">
    <property type="protein sequence ID" value="JAP87893.1"/>
    <property type="molecule type" value="Transcribed_RNA"/>
</dbReference>
<protein>
    <submittedName>
        <fullName evidence="3">Uncharacterized protein</fullName>
    </submittedName>
</protein>
<evidence type="ECO:0000256" key="1">
    <source>
        <dbReference type="SAM" id="MobiDB-lite"/>
    </source>
</evidence>
<feature type="region of interest" description="Disordered" evidence="1">
    <location>
        <begin position="165"/>
        <end position="191"/>
    </location>
</feature>
<dbReference type="AlphaFoldDB" id="A0A131Z963"/>